<feature type="signal peptide" evidence="1">
    <location>
        <begin position="1"/>
        <end position="23"/>
    </location>
</feature>
<feature type="domain" description="Putative carbohydrate metabolism" evidence="2">
    <location>
        <begin position="333"/>
        <end position="547"/>
    </location>
</feature>
<accession>A0A9D1QFB8</accession>
<gene>
    <name evidence="3" type="ORF">H9888_06735</name>
</gene>
<dbReference type="Gene3D" id="2.60.120.890">
    <property type="entry name" value="BT2081, beta-jelly-roll domain"/>
    <property type="match status" value="1"/>
</dbReference>
<reference evidence="3" key="2">
    <citation type="submission" date="2021-04" db="EMBL/GenBank/DDBJ databases">
        <authorList>
            <person name="Gilroy R."/>
        </authorList>
    </citation>
    <scope>NUCLEOTIDE SEQUENCE</scope>
    <source>
        <strain evidence="3">ChiBcec15-1070</strain>
    </source>
</reference>
<dbReference type="Proteomes" id="UP000823926">
    <property type="component" value="Unassembled WGS sequence"/>
</dbReference>
<evidence type="ECO:0000313" key="4">
    <source>
        <dbReference type="Proteomes" id="UP000823926"/>
    </source>
</evidence>
<dbReference type="PROSITE" id="PS51257">
    <property type="entry name" value="PROKAR_LIPOPROTEIN"/>
    <property type="match status" value="1"/>
</dbReference>
<organism evidence="3 4">
    <name type="scientific">Candidatus Rikenella faecigallinarum</name>
    <dbReference type="NCBI Taxonomy" id="2838745"/>
    <lineage>
        <taxon>Bacteria</taxon>
        <taxon>Pseudomonadati</taxon>
        <taxon>Bacteroidota</taxon>
        <taxon>Bacteroidia</taxon>
        <taxon>Bacteroidales</taxon>
        <taxon>Rikenellaceae</taxon>
        <taxon>Rikenella</taxon>
    </lineage>
</organism>
<evidence type="ECO:0000313" key="3">
    <source>
        <dbReference type="EMBL" id="HIW11175.1"/>
    </source>
</evidence>
<evidence type="ECO:0000259" key="2">
    <source>
        <dbReference type="Pfam" id="PF13201"/>
    </source>
</evidence>
<dbReference type="InterPro" id="IPR025112">
    <property type="entry name" value="PCMD"/>
</dbReference>
<evidence type="ECO:0000256" key="1">
    <source>
        <dbReference type="SAM" id="SignalP"/>
    </source>
</evidence>
<feature type="chain" id="PRO_5038833015" evidence="1">
    <location>
        <begin position="24"/>
        <end position="553"/>
    </location>
</feature>
<dbReference type="EMBL" id="DXHL01000032">
    <property type="protein sequence ID" value="HIW11175.1"/>
    <property type="molecule type" value="Genomic_DNA"/>
</dbReference>
<comment type="caution">
    <text evidence="3">The sequence shown here is derived from an EMBL/GenBank/DDBJ whole genome shotgun (WGS) entry which is preliminary data.</text>
</comment>
<dbReference type="InterPro" id="IPR038653">
    <property type="entry name" value="Put_CMD_sf"/>
</dbReference>
<sequence length="553" mass="60310">MMNRIRYGTGQAALLLMSLAVLATGCIKNDIPYETVLGNITQMDVRGAETLNLDNSSRTIDLVLADTVDLRRVFLNDFRITPDARMIDNVTGQEMDTLNSYYLDLTQGSADYAIPADKPYTFTVITYQDYLWTLKASQNIDRSFTLGGGQQIGEAKFSTTTYAVTAYVPESVPLTDIQVQTLKLGPSNATMDWVQADGTVVENVDPATIHDFTVPQHFIVKFFDITQEWTVSVEQSAQYITDFSVNPWAQFAYLSAQGLTSAGECSFQIRTAGAGDDAWTTVTAQVDGVSFSGVATGLKPATNYEVRGVIGENYGDVTSFTTEAEEEVANLDFNTWTQSGKNWFPNADAANSFWATGNQGVTIYASANSTPVEGEGNAVEGKAARLETLGGVPLVQIAAGNIFTGTYKTNLGNPASSATMGRPYTARPTRMTGWYKYTPSEVTTEGNNYSAAKHPDAVGKLDYCSIYIRLENWGGATERPANPTVIAYAALENNQVVADYTQFDLKLEYYDKVTKPTHIVIVASSSRYGEDFCGGPGSVLYVDQFALSFEYTE</sequence>
<dbReference type="Pfam" id="PF13201">
    <property type="entry name" value="PCMD"/>
    <property type="match status" value="1"/>
</dbReference>
<proteinExistence type="predicted"/>
<keyword evidence="1" id="KW-0732">Signal</keyword>
<name>A0A9D1QFB8_9BACT</name>
<dbReference type="AlphaFoldDB" id="A0A9D1QFB8"/>
<reference evidence="3" key="1">
    <citation type="journal article" date="2021" name="PeerJ">
        <title>Extensive microbial diversity within the chicken gut microbiome revealed by metagenomics and culture.</title>
        <authorList>
            <person name="Gilroy R."/>
            <person name="Ravi A."/>
            <person name="Getino M."/>
            <person name="Pursley I."/>
            <person name="Horton D.L."/>
            <person name="Alikhan N.F."/>
            <person name="Baker D."/>
            <person name="Gharbi K."/>
            <person name="Hall N."/>
            <person name="Watson M."/>
            <person name="Adriaenssens E.M."/>
            <person name="Foster-Nyarko E."/>
            <person name="Jarju S."/>
            <person name="Secka A."/>
            <person name="Antonio M."/>
            <person name="Oren A."/>
            <person name="Chaudhuri R.R."/>
            <person name="La Ragione R."/>
            <person name="Hildebrand F."/>
            <person name="Pallen M.J."/>
        </authorList>
    </citation>
    <scope>NUCLEOTIDE SEQUENCE</scope>
    <source>
        <strain evidence="3">ChiBcec15-1070</strain>
    </source>
</reference>
<protein>
    <submittedName>
        <fullName evidence="3">PCMD domain-containing protein</fullName>
    </submittedName>
</protein>